<reference evidence="2" key="2">
    <citation type="submission" date="2023-02" db="EMBL/GenBank/DDBJ databases">
        <authorList>
            <person name="Huang Y."/>
            <person name="Zhang Y."/>
            <person name="Zhang T."/>
            <person name="Wang J."/>
        </authorList>
    </citation>
    <scope>NUCLEOTIDE SEQUENCE</scope>
    <source>
        <strain evidence="2">KJ-1</strain>
    </source>
</reference>
<reference evidence="2" key="1">
    <citation type="journal article" date="2022" name="Front Environ Sci">
        <title>Complete genome sequence analysis of a novel alkane-degrading bacterial strain, Acinetobacter vivianii KJ-1, and its diesel degradation ability.</title>
        <authorList>
            <person name="Zhang Y."/>
            <person name="Song F."/>
            <person name="Wang J."/>
            <person name="Zhao Q."/>
            <person name="Zheng L."/>
            <person name="Wang Z."/>
            <person name="Zhang X."/>
            <person name="Gao Y."/>
            <person name="Chen G."/>
            <person name="Huang Y."/>
        </authorList>
    </citation>
    <scope>NUCLEOTIDE SEQUENCE</scope>
    <source>
        <strain evidence="2">KJ-1</strain>
    </source>
</reference>
<dbReference type="Proteomes" id="UP001199528">
    <property type="component" value="Chromosome"/>
</dbReference>
<feature type="transmembrane region" description="Helical" evidence="1">
    <location>
        <begin position="29"/>
        <end position="50"/>
    </location>
</feature>
<proteinExistence type="predicted"/>
<organism evidence="2 3">
    <name type="scientific">Acinetobacter vivianii</name>
    <dbReference type="NCBI Taxonomy" id="1776742"/>
    <lineage>
        <taxon>Bacteria</taxon>
        <taxon>Pseudomonadati</taxon>
        <taxon>Pseudomonadota</taxon>
        <taxon>Gammaproteobacteria</taxon>
        <taxon>Moraxellales</taxon>
        <taxon>Moraxellaceae</taxon>
        <taxon>Acinetobacter</taxon>
    </lineage>
</organism>
<evidence type="ECO:0000313" key="2">
    <source>
        <dbReference type="EMBL" id="WDZ50176.1"/>
    </source>
</evidence>
<dbReference type="RefSeq" id="WP_272654577.1">
    <property type="nucleotide sequence ID" value="NZ_CP085083.1"/>
</dbReference>
<keyword evidence="1" id="KW-1133">Transmembrane helix</keyword>
<evidence type="ECO:0000313" key="3">
    <source>
        <dbReference type="Proteomes" id="UP001199528"/>
    </source>
</evidence>
<protein>
    <submittedName>
        <fullName evidence="2">Uncharacterized protein</fullName>
    </submittedName>
</protein>
<feature type="transmembrane region" description="Helical" evidence="1">
    <location>
        <begin position="70"/>
        <end position="89"/>
    </location>
</feature>
<sequence>MSEIELNASHGADNSFSWARAFRDIGVHAINTGQFPFFGLLVVVLVFLFRLPTETLSEISLEFFNNFKEYVITGYSLFVITLILTWVYIKALRKRHVEQLSKQNDLISQLKDELQLKIGNQTTGEI</sequence>
<keyword evidence="1" id="KW-0472">Membrane</keyword>
<accession>A0AAJ6NGZ3</accession>
<gene>
    <name evidence="2" type="ORF">LF296_12685</name>
</gene>
<dbReference type="KEGG" id="aviv:LF296_12685"/>
<dbReference type="AlphaFoldDB" id="A0AAJ6NGZ3"/>
<name>A0AAJ6NGZ3_9GAMM</name>
<dbReference type="EMBL" id="CP085083">
    <property type="protein sequence ID" value="WDZ50176.1"/>
    <property type="molecule type" value="Genomic_DNA"/>
</dbReference>
<evidence type="ECO:0000256" key="1">
    <source>
        <dbReference type="SAM" id="Phobius"/>
    </source>
</evidence>
<keyword evidence="1" id="KW-0812">Transmembrane</keyword>